<dbReference type="InParanoid" id="W0RRH7"/>
<keyword evidence="2" id="KW-1185">Reference proteome</keyword>
<dbReference type="Proteomes" id="UP000019151">
    <property type="component" value="Plasmid 1"/>
</dbReference>
<organism evidence="1 2">
    <name type="scientific">Gemmatirosa kalamazoonensis</name>
    <dbReference type="NCBI Taxonomy" id="861299"/>
    <lineage>
        <taxon>Bacteria</taxon>
        <taxon>Pseudomonadati</taxon>
        <taxon>Gemmatimonadota</taxon>
        <taxon>Gemmatimonadia</taxon>
        <taxon>Gemmatimonadales</taxon>
        <taxon>Gemmatimonadaceae</taxon>
        <taxon>Gemmatirosa</taxon>
    </lineage>
</organism>
<keyword evidence="1" id="KW-0614">Plasmid</keyword>
<proteinExistence type="predicted"/>
<accession>W0RRH7</accession>
<gene>
    <name evidence="1" type="ORF">J421_5390</name>
</gene>
<protein>
    <submittedName>
        <fullName evidence="1">Uncharacterized protein</fullName>
    </submittedName>
</protein>
<dbReference type="KEGG" id="gba:J421_5390"/>
<dbReference type="EMBL" id="CP007129">
    <property type="protein sequence ID" value="AHG92925.1"/>
    <property type="molecule type" value="Genomic_DNA"/>
</dbReference>
<name>W0RRH7_9BACT</name>
<dbReference type="HOGENOM" id="CLU_1088855_0_0_0"/>
<evidence type="ECO:0000313" key="1">
    <source>
        <dbReference type="EMBL" id="AHG92925.1"/>
    </source>
</evidence>
<reference evidence="1 2" key="1">
    <citation type="journal article" date="2014" name="Genome Announc.">
        <title>Genome Sequence and Methylome of Soil Bacterium Gemmatirosa kalamazoonensis KBS708T, a Member of the Rarely Cultivated Gemmatimonadetes Phylum.</title>
        <authorList>
            <person name="Debruyn J.M."/>
            <person name="Radosevich M."/>
            <person name="Wommack K.E."/>
            <person name="Polson S.W."/>
            <person name="Hauser L.J."/>
            <person name="Fawaz M.N."/>
            <person name="Korlach J."/>
            <person name="Tsai Y.C."/>
        </authorList>
    </citation>
    <scope>NUCLEOTIDE SEQUENCE [LARGE SCALE GENOMIC DNA]</scope>
    <source>
        <strain evidence="1 2">KBS708</strain>
        <plasmid evidence="2">Plasmid 1</plasmid>
    </source>
</reference>
<sequence>MSTVGMLRDMIREESPLRRLPLALPPSQLVFVDGLRLSLESAALAYHRLHEGLLAITVASTKGAHEHNTLIAAGVDAWCVVDSLRRFRRLLQHTPGVKQNAPGCQQFYRSTGALETLRDSAQHLEDRASQALEAELPFWGTIAWTAVVDADQNLVAQMMIVLGALRTGLHPLPKTLGRPIRGEVDHVVLRAFEEEANLSDALRLADHVGAELERRLAEEMGDATDRFSSDLVVRVDLKGVDEPAPEQASINEPAG</sequence>
<geneLocation type="plasmid" evidence="1 2">
    <name>1</name>
</geneLocation>
<evidence type="ECO:0000313" key="2">
    <source>
        <dbReference type="Proteomes" id="UP000019151"/>
    </source>
</evidence>
<dbReference type="AlphaFoldDB" id="W0RRH7"/>